<dbReference type="EMBL" id="SLUN01000004">
    <property type="protein sequence ID" value="TCL74202.1"/>
    <property type="molecule type" value="Genomic_DNA"/>
</dbReference>
<sequence length="121" mass="13832">MKKITRQFYKNSEEYEVYAINPNAGMVIAGLAEDKELSKALTEALDQVASEYLNAISKNPPFHSAHEGYAVLREELDELWDEVKKNERTRDYDKMLEEATQVTAMGLRFMIDVILSKKKAG</sequence>
<keyword evidence="2" id="KW-1185">Reference proteome</keyword>
<dbReference type="AlphaFoldDB" id="A0A4R1S6W7"/>
<gene>
    <name evidence="1" type="ORF">EDC14_1004140</name>
</gene>
<dbReference type="Proteomes" id="UP000295008">
    <property type="component" value="Unassembled WGS sequence"/>
</dbReference>
<evidence type="ECO:0000313" key="1">
    <source>
        <dbReference type="EMBL" id="TCL74202.1"/>
    </source>
</evidence>
<dbReference type="RefSeq" id="WP_132013192.1">
    <property type="nucleotide sequence ID" value="NZ_SLUN01000004.1"/>
</dbReference>
<comment type="caution">
    <text evidence="1">The sequence shown here is derived from an EMBL/GenBank/DDBJ whole genome shotgun (WGS) entry which is preliminary data.</text>
</comment>
<evidence type="ECO:0000313" key="2">
    <source>
        <dbReference type="Proteomes" id="UP000295008"/>
    </source>
</evidence>
<dbReference type="OrthoDB" id="2989645at2"/>
<accession>A0A4R1S6W7</accession>
<proteinExistence type="predicted"/>
<reference evidence="1 2" key="1">
    <citation type="submission" date="2019-03" db="EMBL/GenBank/DDBJ databases">
        <title>Genomic Encyclopedia of Type Strains, Phase IV (KMG-IV): sequencing the most valuable type-strain genomes for metagenomic binning, comparative biology and taxonomic classification.</title>
        <authorList>
            <person name="Goeker M."/>
        </authorList>
    </citation>
    <scope>NUCLEOTIDE SEQUENCE [LARGE SCALE GENOMIC DNA]</scope>
    <source>
        <strain evidence="1 2">LX-B</strain>
    </source>
</reference>
<organism evidence="1 2">
    <name type="scientific">Hydrogenispora ethanolica</name>
    <dbReference type="NCBI Taxonomy" id="1082276"/>
    <lineage>
        <taxon>Bacteria</taxon>
        <taxon>Bacillati</taxon>
        <taxon>Bacillota</taxon>
        <taxon>Hydrogenispora</taxon>
    </lineage>
</organism>
<name>A0A4R1S6W7_HYDET</name>
<protein>
    <submittedName>
        <fullName evidence="1">Uncharacterized protein</fullName>
    </submittedName>
</protein>